<evidence type="ECO:0000256" key="6">
    <source>
        <dbReference type="RuleBase" id="RU003943"/>
    </source>
</evidence>
<reference evidence="8" key="1">
    <citation type="submission" date="2021-01" db="EMBL/GenBank/DDBJ databases">
        <title>Whole genome shotgun sequence of Rugosimonospora africana NBRC 104875.</title>
        <authorList>
            <person name="Komaki H."/>
            <person name="Tamura T."/>
        </authorList>
    </citation>
    <scope>NUCLEOTIDE SEQUENCE</scope>
    <source>
        <strain evidence="8">NBRC 104875</strain>
    </source>
</reference>
<feature type="transmembrane region" description="Helical" evidence="7">
    <location>
        <begin position="25"/>
        <end position="43"/>
    </location>
</feature>
<dbReference type="Proteomes" id="UP000642748">
    <property type="component" value="Unassembled WGS sequence"/>
</dbReference>
<proteinExistence type="inferred from homology"/>
<dbReference type="Pfam" id="PF00950">
    <property type="entry name" value="ABC-3"/>
    <property type="match status" value="1"/>
</dbReference>
<feature type="transmembrane region" description="Helical" evidence="7">
    <location>
        <begin position="183"/>
        <end position="203"/>
    </location>
</feature>
<comment type="similarity">
    <text evidence="2 6">Belongs to the ABC-3 integral membrane protein family.</text>
</comment>
<protein>
    <submittedName>
        <fullName evidence="8">ABC transporter permease</fullName>
    </submittedName>
</protein>
<comment type="caution">
    <text evidence="8">The sequence shown here is derived from an EMBL/GenBank/DDBJ whole genome shotgun (WGS) entry which is preliminary data.</text>
</comment>
<feature type="transmembrane region" description="Helical" evidence="7">
    <location>
        <begin position="75"/>
        <end position="92"/>
    </location>
</feature>
<evidence type="ECO:0000256" key="3">
    <source>
        <dbReference type="ARBA" id="ARBA00022692"/>
    </source>
</evidence>
<dbReference type="GO" id="GO:0055085">
    <property type="term" value="P:transmembrane transport"/>
    <property type="evidence" value="ECO:0007669"/>
    <property type="project" value="InterPro"/>
</dbReference>
<dbReference type="Gene3D" id="1.10.3470.10">
    <property type="entry name" value="ABC transporter involved in vitamin B12 uptake, BtuC"/>
    <property type="match status" value="1"/>
</dbReference>
<dbReference type="RefSeq" id="WP_203918286.1">
    <property type="nucleotide sequence ID" value="NZ_BONZ01000027.1"/>
</dbReference>
<evidence type="ECO:0000256" key="4">
    <source>
        <dbReference type="ARBA" id="ARBA00022989"/>
    </source>
</evidence>
<keyword evidence="5 7" id="KW-0472">Membrane</keyword>
<dbReference type="InterPro" id="IPR037294">
    <property type="entry name" value="ABC_BtuC-like"/>
</dbReference>
<name>A0A8J3QPG0_9ACTN</name>
<feature type="transmembrane region" description="Helical" evidence="7">
    <location>
        <begin position="104"/>
        <end position="127"/>
    </location>
</feature>
<dbReference type="AlphaFoldDB" id="A0A8J3QPG0"/>
<dbReference type="PANTHER" id="PTHR30477">
    <property type="entry name" value="ABC-TRANSPORTER METAL-BINDING PROTEIN"/>
    <property type="match status" value="1"/>
</dbReference>
<evidence type="ECO:0000256" key="5">
    <source>
        <dbReference type="ARBA" id="ARBA00023136"/>
    </source>
</evidence>
<organism evidence="8 9">
    <name type="scientific">Rugosimonospora africana</name>
    <dbReference type="NCBI Taxonomy" id="556532"/>
    <lineage>
        <taxon>Bacteria</taxon>
        <taxon>Bacillati</taxon>
        <taxon>Actinomycetota</taxon>
        <taxon>Actinomycetes</taxon>
        <taxon>Micromonosporales</taxon>
        <taxon>Micromonosporaceae</taxon>
        <taxon>Rugosimonospora</taxon>
    </lineage>
</organism>
<comment type="subcellular location">
    <subcellularLocation>
        <location evidence="6">Cell membrane</location>
        <topology evidence="6">Multi-pass membrane protein</topology>
    </subcellularLocation>
    <subcellularLocation>
        <location evidence="1">Membrane</location>
        <topology evidence="1">Multi-pass membrane protein</topology>
    </subcellularLocation>
</comment>
<evidence type="ECO:0000256" key="1">
    <source>
        <dbReference type="ARBA" id="ARBA00004141"/>
    </source>
</evidence>
<feature type="transmembrane region" description="Helical" evidence="7">
    <location>
        <begin position="209"/>
        <end position="227"/>
    </location>
</feature>
<feature type="transmembrane region" description="Helical" evidence="7">
    <location>
        <begin position="147"/>
        <end position="171"/>
    </location>
</feature>
<dbReference type="EMBL" id="BONZ01000027">
    <property type="protein sequence ID" value="GIH14628.1"/>
    <property type="molecule type" value="Genomic_DNA"/>
</dbReference>
<sequence>MNVGFSWNLVDDIRQMWSLQSMVSAFRAGTIVAVLGGLVGWFMVVRKQSFAGHTLAVVGFPGAAAAVWLGFGAGFGYLGFCLVAALVIAALPTQGQAGYGEESAVVGTTQAFALGAGALFVALYKGFLNGTNALLFGTFLGITSDQVLLLAAVAAVVLIVLAVVGRPLLFASIDRDVARANGVPVRLLGVVFLVLLGATAAAVSQITGSLLVFALLVLPPATAQLITARPARGLVLSVVLALVSVWVALFIAYYSPYPVGFWLTTVAFGLYLLTAGLSLAARRMGRRPVPVRV</sequence>
<dbReference type="PANTHER" id="PTHR30477:SF13">
    <property type="entry name" value="IRON TRANSPORT SYSTEM MEMBRANE PROTEIN HI_0360-RELATED"/>
    <property type="match status" value="1"/>
</dbReference>
<dbReference type="GO" id="GO:0010043">
    <property type="term" value="P:response to zinc ion"/>
    <property type="evidence" value="ECO:0007669"/>
    <property type="project" value="TreeGrafter"/>
</dbReference>
<evidence type="ECO:0000256" key="7">
    <source>
        <dbReference type="SAM" id="Phobius"/>
    </source>
</evidence>
<evidence type="ECO:0000313" key="8">
    <source>
        <dbReference type="EMBL" id="GIH14628.1"/>
    </source>
</evidence>
<keyword evidence="3 6" id="KW-0812">Transmembrane</keyword>
<feature type="transmembrane region" description="Helical" evidence="7">
    <location>
        <begin position="260"/>
        <end position="280"/>
    </location>
</feature>
<evidence type="ECO:0000313" key="9">
    <source>
        <dbReference type="Proteomes" id="UP000642748"/>
    </source>
</evidence>
<evidence type="ECO:0000256" key="2">
    <source>
        <dbReference type="ARBA" id="ARBA00008034"/>
    </source>
</evidence>
<gene>
    <name evidence="8" type="ORF">Raf01_28000</name>
</gene>
<keyword evidence="6" id="KW-0813">Transport</keyword>
<dbReference type="InterPro" id="IPR001626">
    <property type="entry name" value="ABC_TroCD"/>
</dbReference>
<dbReference type="SUPFAM" id="SSF81345">
    <property type="entry name" value="ABC transporter involved in vitamin B12 uptake, BtuC"/>
    <property type="match status" value="1"/>
</dbReference>
<accession>A0A8J3QPG0</accession>
<dbReference type="GO" id="GO:0043190">
    <property type="term" value="C:ATP-binding cassette (ABC) transporter complex"/>
    <property type="evidence" value="ECO:0007669"/>
    <property type="project" value="InterPro"/>
</dbReference>
<feature type="transmembrane region" description="Helical" evidence="7">
    <location>
        <begin position="234"/>
        <end position="254"/>
    </location>
</feature>
<keyword evidence="4 7" id="KW-1133">Transmembrane helix</keyword>
<keyword evidence="9" id="KW-1185">Reference proteome</keyword>